<accession>A0A9J6D0A7</accession>
<name>A0A9J6D0A7_RHIMP</name>
<dbReference type="InterPro" id="IPR026960">
    <property type="entry name" value="RVT-Znf"/>
</dbReference>
<reference evidence="2" key="2">
    <citation type="submission" date="2021-09" db="EMBL/GenBank/DDBJ databases">
        <authorList>
            <person name="Jia N."/>
            <person name="Wang J."/>
            <person name="Shi W."/>
            <person name="Du L."/>
            <person name="Sun Y."/>
            <person name="Zhan W."/>
            <person name="Jiang J."/>
            <person name="Wang Q."/>
            <person name="Zhang B."/>
            <person name="Ji P."/>
            <person name="Sakyi L.B."/>
            <person name="Cui X."/>
            <person name="Yuan T."/>
            <person name="Jiang B."/>
            <person name="Yang W."/>
            <person name="Lam T.T.-Y."/>
            <person name="Chang Q."/>
            <person name="Ding S."/>
            <person name="Wang X."/>
            <person name="Zhu J."/>
            <person name="Ruan X."/>
            <person name="Zhao L."/>
            <person name="Wei J."/>
            <person name="Que T."/>
            <person name="Du C."/>
            <person name="Cheng J."/>
            <person name="Dai P."/>
            <person name="Han X."/>
            <person name="Huang E."/>
            <person name="Gao Y."/>
            <person name="Liu J."/>
            <person name="Shao H."/>
            <person name="Ye R."/>
            <person name="Li L."/>
            <person name="Wei W."/>
            <person name="Wang X."/>
            <person name="Wang C."/>
            <person name="Huo Q."/>
            <person name="Li W."/>
            <person name="Guo W."/>
            <person name="Chen H."/>
            <person name="Chen S."/>
            <person name="Zhou L."/>
            <person name="Zhou L."/>
            <person name="Ni X."/>
            <person name="Tian J."/>
            <person name="Zhou Y."/>
            <person name="Sheng Y."/>
            <person name="Liu T."/>
            <person name="Pan Y."/>
            <person name="Xia L."/>
            <person name="Li J."/>
            <person name="Zhao F."/>
            <person name="Cao W."/>
        </authorList>
    </citation>
    <scope>NUCLEOTIDE SEQUENCE</scope>
    <source>
        <strain evidence="2">Rmic-2018</strain>
        <tissue evidence="2">Larvae</tissue>
    </source>
</reference>
<dbReference type="Pfam" id="PF13966">
    <property type="entry name" value="zf-RVT"/>
    <property type="match status" value="1"/>
</dbReference>
<dbReference type="Proteomes" id="UP000821866">
    <property type="component" value="Unassembled WGS sequence"/>
</dbReference>
<keyword evidence="3" id="KW-1185">Reference proteome</keyword>
<dbReference type="EMBL" id="JABSTU010003969">
    <property type="protein sequence ID" value="KAH7964405.1"/>
    <property type="molecule type" value="Genomic_DNA"/>
</dbReference>
<feature type="domain" description="Reverse transcriptase zinc-binding" evidence="1">
    <location>
        <begin position="120"/>
        <end position="174"/>
    </location>
</feature>
<dbReference type="AlphaFoldDB" id="A0A9J6D0A7"/>
<evidence type="ECO:0000313" key="3">
    <source>
        <dbReference type="Proteomes" id="UP000821866"/>
    </source>
</evidence>
<proteinExistence type="predicted"/>
<protein>
    <recommendedName>
        <fullName evidence="1">Reverse transcriptase zinc-binding domain-containing protein</fullName>
    </recommendedName>
</protein>
<organism evidence="2 3">
    <name type="scientific">Rhipicephalus microplus</name>
    <name type="common">Cattle tick</name>
    <name type="synonym">Boophilus microplus</name>
    <dbReference type="NCBI Taxonomy" id="6941"/>
    <lineage>
        <taxon>Eukaryota</taxon>
        <taxon>Metazoa</taxon>
        <taxon>Ecdysozoa</taxon>
        <taxon>Arthropoda</taxon>
        <taxon>Chelicerata</taxon>
        <taxon>Arachnida</taxon>
        <taxon>Acari</taxon>
        <taxon>Parasitiformes</taxon>
        <taxon>Ixodida</taxon>
        <taxon>Ixodoidea</taxon>
        <taxon>Ixodidae</taxon>
        <taxon>Rhipicephalinae</taxon>
        <taxon>Rhipicephalus</taxon>
        <taxon>Boophilus</taxon>
    </lineage>
</organism>
<reference evidence="2" key="1">
    <citation type="journal article" date="2020" name="Cell">
        <title>Large-Scale Comparative Analyses of Tick Genomes Elucidate Their Genetic Diversity and Vector Capacities.</title>
        <authorList>
            <consortium name="Tick Genome and Microbiome Consortium (TIGMIC)"/>
            <person name="Jia N."/>
            <person name="Wang J."/>
            <person name="Shi W."/>
            <person name="Du L."/>
            <person name="Sun Y."/>
            <person name="Zhan W."/>
            <person name="Jiang J.F."/>
            <person name="Wang Q."/>
            <person name="Zhang B."/>
            <person name="Ji P."/>
            <person name="Bell-Sakyi L."/>
            <person name="Cui X.M."/>
            <person name="Yuan T.T."/>
            <person name="Jiang B.G."/>
            <person name="Yang W.F."/>
            <person name="Lam T.T."/>
            <person name="Chang Q.C."/>
            <person name="Ding S.J."/>
            <person name="Wang X.J."/>
            <person name="Zhu J.G."/>
            <person name="Ruan X.D."/>
            <person name="Zhao L."/>
            <person name="Wei J.T."/>
            <person name="Ye R.Z."/>
            <person name="Que T.C."/>
            <person name="Du C.H."/>
            <person name="Zhou Y.H."/>
            <person name="Cheng J.X."/>
            <person name="Dai P.F."/>
            <person name="Guo W.B."/>
            <person name="Han X.H."/>
            <person name="Huang E.J."/>
            <person name="Li L.F."/>
            <person name="Wei W."/>
            <person name="Gao Y.C."/>
            <person name="Liu J.Z."/>
            <person name="Shao H.Z."/>
            <person name="Wang X."/>
            <person name="Wang C.C."/>
            <person name="Yang T.C."/>
            <person name="Huo Q.B."/>
            <person name="Li W."/>
            <person name="Chen H.Y."/>
            <person name="Chen S.E."/>
            <person name="Zhou L.G."/>
            <person name="Ni X.B."/>
            <person name="Tian J.H."/>
            <person name="Sheng Y."/>
            <person name="Liu T."/>
            <person name="Pan Y.S."/>
            <person name="Xia L.Y."/>
            <person name="Li J."/>
            <person name="Zhao F."/>
            <person name="Cao W.C."/>
        </authorList>
    </citation>
    <scope>NUCLEOTIDE SEQUENCE</scope>
    <source>
        <strain evidence="2">Rmic-2018</strain>
    </source>
</reference>
<evidence type="ECO:0000313" key="2">
    <source>
        <dbReference type="EMBL" id="KAH7964405.1"/>
    </source>
</evidence>
<sequence length="241" mass="27692">MCQDRRSIVSKVLRASKMPRLPKDDIKEEHPARKLATYFLGVPGRLFLQTQPVGPKAISRTAFYRHVVEIYKRIAALNLDTPILEVRNTELTQELLVNWGCEVKNPGFPRVLLTPSWLPGSIQDVVWRYGWSVLPTADRMYKWHYVRSEQCVHCGMFEDNKHVLLACRVAKTFWPLVDRAYHPLGVDRFLKRKRCPNGALARLGLTAGEEELLKRRSCAFIKIVNNRVVLACSPIQGLRTT</sequence>
<gene>
    <name evidence="2" type="ORF">HPB51_027353</name>
</gene>
<comment type="caution">
    <text evidence="2">The sequence shown here is derived from an EMBL/GenBank/DDBJ whole genome shotgun (WGS) entry which is preliminary data.</text>
</comment>
<evidence type="ECO:0000259" key="1">
    <source>
        <dbReference type="Pfam" id="PF13966"/>
    </source>
</evidence>